<dbReference type="PANTHER" id="PTHR33258:SF1">
    <property type="entry name" value="TRANSPOSASE INSL FOR INSERTION SEQUENCE ELEMENT IS186A-RELATED"/>
    <property type="match status" value="1"/>
</dbReference>
<keyword evidence="5" id="KW-0472">Membrane</keyword>
<keyword evidence="3" id="KW-0238">DNA-binding</keyword>
<dbReference type="GO" id="GO:0004803">
    <property type="term" value="F:transposase activity"/>
    <property type="evidence" value="ECO:0007669"/>
    <property type="project" value="InterPro"/>
</dbReference>
<evidence type="ECO:0000259" key="6">
    <source>
        <dbReference type="Pfam" id="PF01609"/>
    </source>
</evidence>
<dbReference type="OrthoDB" id="5889367at2"/>
<dbReference type="GO" id="GO:0003677">
    <property type="term" value="F:DNA binding"/>
    <property type="evidence" value="ECO:0007669"/>
    <property type="project" value="UniProtKB-KW"/>
</dbReference>
<dbReference type="RefSeq" id="WP_143341655.1">
    <property type="nucleotide sequence ID" value="NZ_FUKJ01000376.1"/>
</dbReference>
<dbReference type="Proteomes" id="UP000195442">
    <property type="component" value="Unassembled WGS sequence"/>
</dbReference>
<dbReference type="AlphaFoldDB" id="A0A1R4HFB1"/>
<dbReference type="SUPFAM" id="SSF53098">
    <property type="entry name" value="Ribonuclease H-like"/>
    <property type="match status" value="1"/>
</dbReference>
<protein>
    <recommendedName>
        <fullName evidence="6">Transposase IS4-like domain-containing protein</fullName>
    </recommendedName>
</protein>
<sequence length="472" mass="53780">MKQSPLKITNEQVSHELNIWFKNEDCEALARETGFIQRSTSRLTGSSFFNLLTIDVLDEARVSYEGLCDILEDHHPDLQITPQALCERMNSAGAVKFLKAGMEKTLKETTQQPLATIETTWLAPFPRVLLQDSTQIQLNEELADHFKGSSGNASAAAIKVDYSYDVKSEKAEHLAIRQGADSDQGFAEDLAARAQKGDLVIRDLGYFCLNFFAYLASIGAFFLSRLSFNVNVYLTADAETPINLIQHINRSGGGKTIEFNVFLGQKHRIPIRLIAYRLPPAIYRKRQKAAIKSAKRKGRSASLSYLKFLKYSFFITNVPAALWPMEAVGTIYRLRWQVELVFKNWKSLFQINVLKGTRPERILCLIYGRLIVILVVQRLLALASALATGKERELSTYKAIQWFLRKGRLLRAFIDRQFDKLIRQMASCLKKLLKQKRKRPTTWQLIARQVAYLDSFMDSDYLIHQDLQDVGA</sequence>
<dbReference type="Pfam" id="PF01609">
    <property type="entry name" value="DDE_Tnp_1"/>
    <property type="match status" value="1"/>
</dbReference>
<dbReference type="GO" id="GO:0006313">
    <property type="term" value="P:DNA transposition"/>
    <property type="evidence" value="ECO:0007669"/>
    <property type="project" value="InterPro"/>
</dbReference>
<dbReference type="InterPro" id="IPR012337">
    <property type="entry name" value="RNaseH-like_sf"/>
</dbReference>
<evidence type="ECO:0000256" key="5">
    <source>
        <dbReference type="SAM" id="Phobius"/>
    </source>
</evidence>
<keyword evidence="2" id="KW-0815">Transposition</keyword>
<feature type="domain" description="Transposase IS4-like" evidence="6">
    <location>
        <begin position="125"/>
        <end position="374"/>
    </location>
</feature>
<dbReference type="InterPro" id="IPR047952">
    <property type="entry name" value="Transpos_IS4"/>
</dbReference>
<evidence type="ECO:0000313" key="7">
    <source>
        <dbReference type="EMBL" id="SJM94896.1"/>
    </source>
</evidence>
<evidence type="ECO:0000256" key="4">
    <source>
        <dbReference type="ARBA" id="ARBA00023172"/>
    </source>
</evidence>
<dbReference type="EMBL" id="FUKJ01000376">
    <property type="protein sequence ID" value="SJM94896.1"/>
    <property type="molecule type" value="Genomic_DNA"/>
</dbReference>
<proteinExistence type="inferred from homology"/>
<evidence type="ECO:0000313" key="8">
    <source>
        <dbReference type="Proteomes" id="UP000195442"/>
    </source>
</evidence>
<dbReference type="InterPro" id="IPR002559">
    <property type="entry name" value="Transposase_11"/>
</dbReference>
<reference evidence="8" key="1">
    <citation type="submission" date="2017-02" db="EMBL/GenBank/DDBJ databases">
        <authorList>
            <person name="Daims H."/>
        </authorList>
    </citation>
    <scope>NUCLEOTIDE SEQUENCE [LARGE SCALE GENOMIC DNA]</scope>
</reference>
<accession>A0A1R4HFB1</accession>
<dbReference type="PANTHER" id="PTHR33258">
    <property type="entry name" value="TRANSPOSASE INSL FOR INSERTION SEQUENCE ELEMENT IS186A-RELATED"/>
    <property type="match status" value="1"/>
</dbReference>
<keyword evidence="4" id="KW-0233">DNA recombination</keyword>
<feature type="transmembrane region" description="Helical" evidence="5">
    <location>
        <begin position="204"/>
        <end position="223"/>
    </location>
</feature>
<keyword evidence="5" id="KW-1133">Transmembrane helix</keyword>
<evidence type="ECO:0000256" key="3">
    <source>
        <dbReference type="ARBA" id="ARBA00023125"/>
    </source>
</evidence>
<name>A0A1R4HFB1_9GAMM</name>
<gene>
    <name evidence="7" type="ORF">CRENPOLYSF2_4370004</name>
</gene>
<keyword evidence="8" id="KW-1185">Reference proteome</keyword>
<dbReference type="NCBIfam" id="NF033592">
    <property type="entry name" value="transpos_IS4_1"/>
    <property type="match status" value="1"/>
</dbReference>
<comment type="similarity">
    <text evidence="1">Belongs to the transposase 11 family.</text>
</comment>
<evidence type="ECO:0000256" key="2">
    <source>
        <dbReference type="ARBA" id="ARBA00022578"/>
    </source>
</evidence>
<organism evidence="7 8">
    <name type="scientific">Crenothrix polyspora</name>
    <dbReference type="NCBI Taxonomy" id="360316"/>
    <lineage>
        <taxon>Bacteria</taxon>
        <taxon>Pseudomonadati</taxon>
        <taxon>Pseudomonadota</taxon>
        <taxon>Gammaproteobacteria</taxon>
        <taxon>Methylococcales</taxon>
        <taxon>Crenotrichaceae</taxon>
        <taxon>Crenothrix</taxon>
    </lineage>
</organism>
<keyword evidence="5" id="KW-0812">Transmembrane</keyword>
<evidence type="ECO:0000256" key="1">
    <source>
        <dbReference type="ARBA" id="ARBA00010075"/>
    </source>
</evidence>